<organism evidence="2 3">
    <name type="scientific">Nocardiopsis endophytica</name>
    <dbReference type="NCBI Taxonomy" id="3018445"/>
    <lineage>
        <taxon>Bacteria</taxon>
        <taxon>Bacillati</taxon>
        <taxon>Actinomycetota</taxon>
        <taxon>Actinomycetes</taxon>
        <taxon>Streptosporangiales</taxon>
        <taxon>Nocardiopsidaceae</taxon>
        <taxon>Nocardiopsis</taxon>
    </lineage>
</organism>
<gene>
    <name evidence="2" type="ORF">O4J56_04490</name>
</gene>
<sequence length="69" mass="6999">MTTPDRTDEPSTASTRLSTRAALVVLASLVCAAVVAALALWAGRHPAEAALGGLFALGGAFKFLDSLIS</sequence>
<dbReference type="EMBL" id="JAQFWQ010000008">
    <property type="protein sequence ID" value="MDA2809887.1"/>
    <property type="molecule type" value="Genomic_DNA"/>
</dbReference>
<feature type="transmembrane region" description="Helical" evidence="1">
    <location>
        <begin position="21"/>
        <end position="43"/>
    </location>
</feature>
<name>A0ABT4TYY9_9ACTN</name>
<keyword evidence="1" id="KW-0472">Membrane</keyword>
<reference evidence="2 3" key="1">
    <citation type="submission" date="2023-01" db="EMBL/GenBank/DDBJ databases">
        <title>Draft genome sequence of Nocardiopsis sp. RSe5-2 isolated from halophytes.</title>
        <authorList>
            <person name="Duangmal K."/>
            <person name="Chantavorakit T."/>
        </authorList>
    </citation>
    <scope>NUCLEOTIDE SEQUENCE [LARGE SCALE GENOMIC DNA]</scope>
    <source>
        <strain evidence="2 3">RSe5-2</strain>
    </source>
</reference>
<evidence type="ECO:0000256" key="1">
    <source>
        <dbReference type="SAM" id="Phobius"/>
    </source>
</evidence>
<keyword evidence="1" id="KW-0812">Transmembrane</keyword>
<proteinExistence type="predicted"/>
<accession>A0ABT4TYY9</accession>
<evidence type="ECO:0000313" key="2">
    <source>
        <dbReference type="EMBL" id="MDA2809887.1"/>
    </source>
</evidence>
<comment type="caution">
    <text evidence="2">The sequence shown here is derived from an EMBL/GenBank/DDBJ whole genome shotgun (WGS) entry which is preliminary data.</text>
</comment>
<keyword evidence="1" id="KW-1133">Transmembrane helix</keyword>
<keyword evidence="3" id="KW-1185">Reference proteome</keyword>
<dbReference type="RefSeq" id="WP_270683791.1">
    <property type="nucleotide sequence ID" value="NZ_JAQFWQ010000008.1"/>
</dbReference>
<evidence type="ECO:0000313" key="3">
    <source>
        <dbReference type="Proteomes" id="UP001527866"/>
    </source>
</evidence>
<dbReference type="Proteomes" id="UP001527866">
    <property type="component" value="Unassembled WGS sequence"/>
</dbReference>
<protein>
    <submittedName>
        <fullName evidence="2">Uncharacterized protein</fullName>
    </submittedName>
</protein>